<dbReference type="PANTHER" id="PTHR31691">
    <property type="entry name" value="ROTATIN"/>
    <property type="match status" value="1"/>
</dbReference>
<comment type="caution">
    <text evidence="3">The sequence shown here is derived from an EMBL/GenBank/DDBJ whole genome shotgun (WGS) entry which is preliminary data.</text>
</comment>
<dbReference type="InterPro" id="IPR016024">
    <property type="entry name" value="ARM-type_fold"/>
</dbReference>
<dbReference type="EMBL" id="JAHFZB010000004">
    <property type="protein sequence ID" value="KAK6490342.1"/>
    <property type="molecule type" value="Genomic_DNA"/>
</dbReference>
<sequence>MQSCFPFVAGHQLVEIRERALKNIICKLDHGLISVPDLVQEKMLFVCLLEWFNFPEVPMQGEVLELLCHLVKHPSATHLLGEVGAVEFLTQLRPIVEPKRQATIDEILDGLFQLPEIPPDFPAISFHGKSAVLTEQKAVPPVQTEDEPPLVGYFQNIITRPSEIPPQRIAVSDSVKCLKFSTFPWLALMTTDRHILSSNESSLRSNNHSLVRTTCKLLQDVIMQDFPAEIFLQRPKIVQNLLSLLKLSTGRDSASYLTLQAVSCLHQLCTNLRSRLSFHRDPSFYSAKQDVVSQNSSVSYSQETRGTQQSPENSSPRPSVIGRTGQRARGDGQDGDAASSSGSSSQGDNSRLPAQSPSDTAHLDLPEMENEDVLELQFQQLGLAQFCVAVLEHALPLFRTESLKVFLRVLELLSENILLLKDSVSEEVWVDDSIIGWELKEKLLSSLDSLGDTLFYHLNNSSSDQSEPILVNHRLAYIGTAIFTIRLLQTFVPVEKASEVLPESTGAALFHLSLDLPFSMAFQSIHESAAAYLEQLNSENYSVYKSATRAVHSIECTCTFLKEVKIEGKKNLLELLELADQAVGSLSYHQHLPLVKEITGLCSHIWKSAQASPILQAESQKGFLKLLSHPLLAVKVETYACSLNIVKECLGIHNVTKPVSSICHGVHFLLHARVLYEICTFGLQDPEEQVCSAAKDILVYLLQGQLMMTALTWNTFIDAVYHVVPILQGYAGTEGTLGTCILQISETANETGEGILPRTARLRAALRLLFTKQQMVRAVAVKHLMWHLANEEGASTKRPVLEGGVLSTLSTLFVIDKPIDMNLDDTEKSYFKVESVTKVYTILTSETVDIVLRKSAAEQLAVIMQDTTMHAALKSLGVIEQLFSFISECVTNNGKSKDCLLLPCLSLLRKLVYADPLLRHSLAQQPSLLLMLLRASLIVKENKGNVTEAAALICLLLFDEVARMDIWIDNLPSCLVPPSPFSIPVTVVRRYNLPFHVMTHHLVSPYCTVLPPSSDPLTVKPAWDMLKCAWNRAWYNGIDLLLEQMMSHEMETEEFLDRLKLSPVESLMLKVTHVTTGLQNCLDTINSAVAHGTVSSVLTRMRFYLLSDKLSLKQGPDSSKSMLKTLEWRSALSRFLQVLPACTDDEKLLVDVVVFLNQFFKHQSETDSEDLQWILEVVLKQETKPLLNVLVRTESQVQSEAEEIQTVINQRLQKELTGFFNTVLHLLTSVTDRKCLILAGPFRTQLAAKLLGCLRVSDAPRFYGLPSLERTLRGMVHVTVLPGWSLHSPTQEPDSLCTKYLTGLLEVISSFYVEWGRNAMSFMGKGVTKSAVLCLLQLSHEMIAQTKTEDWISSWSLAYDQNTDEQAATRLGLAWLIPLWFDRDPEVRFASLGIGSALTSVESGCIALAASCQNISGGLWGTVLNILLDQLECSMVRREAAFILQNLLVMPMPANIEEAKDFAWQSPCVHDEDSGLSLVGLPALQALLYHCQFFEHASQIVKTCYLGRHSFDLNYPRASITLTGNITEDFDDTMKHWRGPSSLSDHSQMSSSLSTSSTLVLPEDRAERQISAFSVSRVHAPDTPTNRLMAQGQSDTETSSLSTEDSRTSGMPQDHCVIVTPPLLSAISGLLTNLLAVLPECTLSAINQYHILSSLTSLVDASLLERCFWELRSPSSTPGYREDIKAQALSLLQYISCFSGLLQSCLIINHDIINQEEVLKPLLTNVFAILSTHLKDHFDAEVKSTLYHTWTDLFMLMATLLRKNSQLTFPYVSTALRKHWTSFTGTISACVQLSTTDCFLYTSALQFLSVFLSEEAKRQIQDSTQLSSVHNTGLTELLNESSGSQLCELILQSFERKSSEDVLKKVAASTLMSLLAVSSSAQMHALHAGLVDSCVEQMKHSHAQLNLDSLKPGKAAQRKKASTAEESVTRELKMAMQILRNCLYRNDECKVAATDTRLVNIVHALWSWFLTDDVLMQAALQLLCVYTANCPTACGSLCWGNGGQSASQRGPASNSLVHSIMKLASQKSPENSSIQQLSFALLSNLAISHDCKGVMQKSNFLQNFVTLSLSKPGSKTINPLVNLWLKLLLNMSFGEDGQQMILKIHGSLDLLTEMLQYKSRSSKPAALLILHNICFSPANKPKVLAHDKTVEVLSACLESNFPDIQAIGASALWALLHNFQKAKVTLKNPTIKRRVDEALTLAKKDSTRADEDPMISYKLKCLENLTQILNS</sequence>
<dbReference type="InterPro" id="IPR029249">
    <property type="entry name" value="Rotatin_N"/>
</dbReference>
<feature type="compositionally biased region" description="Low complexity" evidence="1">
    <location>
        <begin position="335"/>
        <end position="351"/>
    </location>
</feature>
<name>A0ABR0ZZU5_HUSHU</name>
<accession>A0ABR0ZZU5</accession>
<feature type="compositionally biased region" description="Polar residues" evidence="1">
    <location>
        <begin position="1583"/>
        <end position="1593"/>
    </location>
</feature>
<feature type="compositionally biased region" description="Polar residues" evidence="1">
    <location>
        <begin position="303"/>
        <end position="317"/>
    </location>
</feature>
<dbReference type="Gene3D" id="1.25.10.10">
    <property type="entry name" value="Leucine-rich Repeat Variant"/>
    <property type="match status" value="1"/>
</dbReference>
<organism evidence="3 4">
    <name type="scientific">Huso huso</name>
    <name type="common">Beluga</name>
    <name type="synonym">Acipenser huso</name>
    <dbReference type="NCBI Taxonomy" id="61971"/>
    <lineage>
        <taxon>Eukaryota</taxon>
        <taxon>Metazoa</taxon>
        <taxon>Chordata</taxon>
        <taxon>Craniata</taxon>
        <taxon>Vertebrata</taxon>
        <taxon>Euteleostomi</taxon>
        <taxon>Actinopterygii</taxon>
        <taxon>Chondrostei</taxon>
        <taxon>Acipenseriformes</taxon>
        <taxon>Acipenseridae</taxon>
        <taxon>Huso</taxon>
    </lineage>
</organism>
<dbReference type="Pfam" id="PF14726">
    <property type="entry name" value="RTTN_N"/>
    <property type="match status" value="1"/>
</dbReference>
<dbReference type="SUPFAM" id="SSF48371">
    <property type="entry name" value="ARM repeat"/>
    <property type="match status" value="3"/>
</dbReference>
<feature type="region of interest" description="Disordered" evidence="1">
    <location>
        <begin position="1580"/>
        <end position="1612"/>
    </location>
</feature>
<gene>
    <name evidence="3" type="ORF">HHUSO_G4852</name>
</gene>
<feature type="domain" description="Rotatin N-terminal" evidence="2">
    <location>
        <begin position="15"/>
        <end position="111"/>
    </location>
</feature>
<reference evidence="3 4" key="1">
    <citation type="submission" date="2021-05" db="EMBL/GenBank/DDBJ databases">
        <authorList>
            <person name="Zahm M."/>
            <person name="Klopp C."/>
            <person name="Cabau C."/>
            <person name="Kuhl H."/>
            <person name="Suciu R."/>
            <person name="Ciorpac M."/>
            <person name="Holostenco D."/>
            <person name="Gessner J."/>
            <person name="Wuertz S."/>
            <person name="Hohne C."/>
            <person name="Stock M."/>
            <person name="Gislard M."/>
            <person name="Lluch J."/>
            <person name="Milhes M."/>
            <person name="Lampietro C."/>
            <person name="Lopez Roques C."/>
            <person name="Donnadieu C."/>
            <person name="Du K."/>
            <person name="Schartl M."/>
            <person name="Guiguen Y."/>
        </authorList>
    </citation>
    <scope>NUCLEOTIDE SEQUENCE [LARGE SCALE GENOMIC DNA]</scope>
    <source>
        <strain evidence="3">Hh-F2</strain>
        <tissue evidence="3">Blood</tissue>
    </source>
</reference>
<dbReference type="InterPro" id="IPR030791">
    <property type="entry name" value="Rotatin"/>
</dbReference>
<dbReference type="InterPro" id="IPR011989">
    <property type="entry name" value="ARM-like"/>
</dbReference>
<evidence type="ECO:0000259" key="2">
    <source>
        <dbReference type="Pfam" id="PF14726"/>
    </source>
</evidence>
<proteinExistence type="predicted"/>
<dbReference type="PANTHER" id="PTHR31691:SF1">
    <property type="entry name" value="ROTATIN"/>
    <property type="match status" value="1"/>
</dbReference>
<feature type="compositionally biased region" description="Low complexity" evidence="1">
    <location>
        <begin position="1594"/>
        <end position="1603"/>
    </location>
</feature>
<evidence type="ECO:0000256" key="1">
    <source>
        <dbReference type="SAM" id="MobiDB-lite"/>
    </source>
</evidence>
<evidence type="ECO:0000313" key="3">
    <source>
        <dbReference type="EMBL" id="KAK6490342.1"/>
    </source>
</evidence>
<dbReference type="Proteomes" id="UP001369086">
    <property type="component" value="Unassembled WGS sequence"/>
</dbReference>
<keyword evidence="4" id="KW-1185">Reference proteome</keyword>
<protein>
    <submittedName>
        <fullName evidence="3">Rotatin</fullName>
    </submittedName>
</protein>
<feature type="region of interest" description="Disordered" evidence="1">
    <location>
        <begin position="295"/>
        <end position="362"/>
    </location>
</feature>
<evidence type="ECO:0000313" key="4">
    <source>
        <dbReference type="Proteomes" id="UP001369086"/>
    </source>
</evidence>